<keyword evidence="2" id="KW-1185">Reference proteome</keyword>
<reference evidence="2" key="1">
    <citation type="journal article" date="2021" name="ISME J.">
        <title>Evolutionary origin and ecological implication of a unique nif island in free-living Bradyrhizobium lineages.</title>
        <authorList>
            <person name="Tao J."/>
        </authorList>
    </citation>
    <scope>NUCLEOTIDE SEQUENCE [LARGE SCALE GENOMIC DNA]</scope>
    <source>
        <strain evidence="2">SZCCT0434</strain>
    </source>
</reference>
<dbReference type="Pfam" id="PF10098">
    <property type="entry name" value="DUF2336"/>
    <property type="match status" value="1"/>
</dbReference>
<evidence type="ECO:0000313" key="2">
    <source>
        <dbReference type="Proteomes" id="UP001315278"/>
    </source>
</evidence>
<name>A0ABS5FIY8_9BRAD</name>
<organism evidence="1 2">
    <name type="scientific">Bradyrhizobium jicamae</name>
    <dbReference type="NCBI Taxonomy" id="280332"/>
    <lineage>
        <taxon>Bacteria</taxon>
        <taxon>Pseudomonadati</taxon>
        <taxon>Pseudomonadota</taxon>
        <taxon>Alphaproteobacteria</taxon>
        <taxon>Hyphomicrobiales</taxon>
        <taxon>Nitrobacteraceae</taxon>
        <taxon>Bradyrhizobium</taxon>
    </lineage>
</organism>
<sequence>MIAIASDLIAELDHVLKAGPPGRRIRILRQVAGLFLEDVHRLNEQHVGVFDDVLVRLIDNVELHPLTMLSRSLADISAVPRELARRLANHDDADVAAPILHKCACLSEADLIDIAWLRTEGHLFAIAGRAKISPELSDILLMRGDTNVLRALAGNAGAEITSGGFAMMLDAAVRDDEIARLLLSRADLPPDVRDGLVKRSTPRRQAQLLKIVPPAVRDAIRASIGAGSAPTGAAPPVAVDYTEAKATVMGLNNAGQLNDSSVNRFAIRDEAHNVVAALALLAAVPTETIELLLNSADIQGLVIACRASRLNWTTTLAVVTHRRADRLPSRQRLDELRELFESFPLSNAQRLIRFGSISDLTAKGSLARKI</sequence>
<dbReference type="InterPro" id="IPR019285">
    <property type="entry name" value="DUF2336"/>
</dbReference>
<proteinExistence type="predicted"/>
<comment type="caution">
    <text evidence="1">The sequence shown here is derived from an EMBL/GenBank/DDBJ whole genome shotgun (WGS) entry which is preliminary data.</text>
</comment>
<dbReference type="EMBL" id="JAFCJH010000013">
    <property type="protein sequence ID" value="MBR0796732.1"/>
    <property type="molecule type" value="Genomic_DNA"/>
</dbReference>
<accession>A0ABS5FIY8</accession>
<protein>
    <submittedName>
        <fullName evidence="1">DUF2336 domain-containing protein</fullName>
    </submittedName>
</protein>
<evidence type="ECO:0000313" key="1">
    <source>
        <dbReference type="EMBL" id="MBR0796732.1"/>
    </source>
</evidence>
<dbReference type="RefSeq" id="WP_212492964.1">
    <property type="nucleotide sequence ID" value="NZ_JAFCJH010000013.1"/>
</dbReference>
<gene>
    <name evidence="1" type="ORF">JQ615_15155</name>
</gene>
<dbReference type="Proteomes" id="UP001315278">
    <property type="component" value="Unassembled WGS sequence"/>
</dbReference>